<sequence length="231" mass="26155">MLFCIFSQYVKAQREDINFGNFANPVPSVSSLASYNNVPQSNATGLPEIAFPLLELPSRNKNISLGVSLAYNILNTERNEPASDVGTGWSLFGGGVISRKIIDLYDERNDNTTRNGYSKNEFNDIYYYNAPGISGKFRFIRDVNANTFQLVNLSSNKDKIEYVRNSNTATLILDSFTITDAKGNKYFFNDYSRSTSEKILEKNREFRSAFFLQRLLMPAILRSPILLTKIC</sequence>
<evidence type="ECO:0000313" key="1">
    <source>
        <dbReference type="EMBL" id="RTZ49644.1"/>
    </source>
</evidence>
<evidence type="ECO:0000313" key="2">
    <source>
        <dbReference type="Proteomes" id="UP000276953"/>
    </source>
</evidence>
<dbReference type="Proteomes" id="UP000276953">
    <property type="component" value="Unassembled WGS sequence"/>
</dbReference>
<accession>A0A432DZC2</accession>
<comment type="caution">
    <text evidence="1">The sequence shown here is derived from an EMBL/GenBank/DDBJ whole genome shotgun (WGS) entry which is preliminary data.</text>
</comment>
<organism evidence="1 2">
    <name type="scientific">Chryseobacterium arthrosphaerae</name>
    <dbReference type="NCBI Taxonomy" id="651561"/>
    <lineage>
        <taxon>Bacteria</taxon>
        <taxon>Pseudomonadati</taxon>
        <taxon>Bacteroidota</taxon>
        <taxon>Flavobacteriia</taxon>
        <taxon>Flavobacteriales</taxon>
        <taxon>Weeksellaceae</taxon>
        <taxon>Chryseobacterium group</taxon>
        <taxon>Chryseobacterium</taxon>
    </lineage>
</organism>
<proteinExistence type="predicted"/>
<reference evidence="1 2" key="1">
    <citation type="submission" date="2018-12" db="EMBL/GenBank/DDBJ databases">
        <title>Draft Genome Sequence of Chryseobacterium arthrosphaerae strain ED882-96 Isolated from the Blood of a Patient with Liver Cirrhosis in Taiwan.</title>
        <authorList>
            <person name="Lin J.-N."/>
            <person name="Lai C.-H."/>
            <person name="Yang C.-H."/>
            <person name="Huang Y.-H."/>
        </authorList>
    </citation>
    <scope>NUCLEOTIDE SEQUENCE [LARGE SCALE GENOMIC DNA]</scope>
    <source>
        <strain evidence="1 2">ED882-96</strain>
    </source>
</reference>
<dbReference type="AlphaFoldDB" id="A0A432DZC2"/>
<protein>
    <submittedName>
        <fullName evidence="1">Uncharacterized protein</fullName>
    </submittedName>
</protein>
<gene>
    <name evidence="1" type="ORF">EJ377_04470</name>
</gene>
<dbReference type="EMBL" id="RYFC01000001">
    <property type="protein sequence ID" value="RTZ49644.1"/>
    <property type="molecule type" value="Genomic_DNA"/>
</dbReference>
<name>A0A432DZC2_9FLAO</name>